<feature type="region of interest" description="Disordered" evidence="1">
    <location>
        <begin position="53"/>
        <end position="170"/>
    </location>
</feature>
<feature type="region of interest" description="Disordered" evidence="1">
    <location>
        <begin position="383"/>
        <end position="403"/>
    </location>
</feature>
<feature type="compositionally biased region" description="Polar residues" evidence="1">
    <location>
        <begin position="104"/>
        <end position="116"/>
    </location>
</feature>
<feature type="domain" description="PD-(D/E)XK nuclease-like" evidence="2">
    <location>
        <begin position="223"/>
        <end position="365"/>
    </location>
</feature>
<evidence type="ECO:0000313" key="4">
    <source>
        <dbReference type="Proteomes" id="UP000613401"/>
    </source>
</evidence>
<feature type="compositionally biased region" description="Basic and acidic residues" evidence="1">
    <location>
        <begin position="132"/>
        <end position="142"/>
    </location>
</feature>
<dbReference type="InterPro" id="IPR046797">
    <property type="entry name" value="PDDEXK_12"/>
</dbReference>
<dbReference type="EMBL" id="WVTB01000025">
    <property type="protein sequence ID" value="KAF3807984.1"/>
    <property type="molecule type" value="Genomic_DNA"/>
</dbReference>
<dbReference type="AlphaFoldDB" id="A0A8H4CQ23"/>
<proteinExistence type="predicted"/>
<feature type="compositionally biased region" description="Polar residues" evidence="1">
    <location>
        <begin position="383"/>
        <end position="392"/>
    </location>
</feature>
<protein>
    <recommendedName>
        <fullName evidence="2">PD-(D/E)XK nuclease-like domain-containing protein</fullName>
    </recommendedName>
</protein>
<dbReference type="Proteomes" id="UP000613401">
    <property type="component" value="Unassembled WGS sequence"/>
</dbReference>
<dbReference type="GeneID" id="69022471"/>
<evidence type="ECO:0000313" key="3">
    <source>
        <dbReference type="EMBL" id="KAF3807984.1"/>
    </source>
</evidence>
<reference evidence="3" key="1">
    <citation type="journal article" date="2020" name="Phytopathology">
        <title>Genome sequence and comparative analysis of Colletotrichum gloeosporioides isolated from Liriodendron leaves.</title>
        <authorList>
            <person name="Fu F.F."/>
            <person name="Hao Z."/>
            <person name="Wang P."/>
            <person name="Lu Y."/>
            <person name="Xue L.J."/>
            <person name="Wei G."/>
            <person name="Tian Y."/>
            <person name="Baishi H."/>
            <person name="Xu H."/>
            <person name="Shi J."/>
            <person name="Cheng T."/>
            <person name="Wang G."/>
            <person name="Yi Y."/>
            <person name="Chen J."/>
        </authorList>
    </citation>
    <scope>NUCLEOTIDE SEQUENCE</scope>
    <source>
        <strain evidence="3">Lc1</strain>
    </source>
</reference>
<organism evidence="3 4">
    <name type="scientific">Colletotrichum gloeosporioides</name>
    <name type="common">Anthracnose fungus</name>
    <name type="synonym">Glomerella cingulata</name>
    <dbReference type="NCBI Taxonomy" id="474922"/>
    <lineage>
        <taxon>Eukaryota</taxon>
        <taxon>Fungi</taxon>
        <taxon>Dikarya</taxon>
        <taxon>Ascomycota</taxon>
        <taxon>Pezizomycotina</taxon>
        <taxon>Sordariomycetes</taxon>
        <taxon>Hypocreomycetidae</taxon>
        <taxon>Glomerellales</taxon>
        <taxon>Glomerellaceae</taxon>
        <taxon>Colletotrichum</taxon>
        <taxon>Colletotrichum gloeosporioides species complex</taxon>
    </lineage>
</organism>
<evidence type="ECO:0000256" key="1">
    <source>
        <dbReference type="SAM" id="MobiDB-lite"/>
    </source>
</evidence>
<keyword evidence="4" id="KW-1185">Reference proteome</keyword>
<name>A0A8H4CQ23_COLGL</name>
<comment type="caution">
    <text evidence="3">The sequence shown here is derived from an EMBL/GenBank/DDBJ whole genome shotgun (WGS) entry which is preliminary data.</text>
</comment>
<reference evidence="3" key="2">
    <citation type="submission" date="2020-03" db="EMBL/GenBank/DDBJ databases">
        <authorList>
            <person name="Fu F.-F."/>
            <person name="Chen J."/>
        </authorList>
    </citation>
    <scope>NUCLEOTIDE SEQUENCE</scope>
    <source>
        <strain evidence="3">Lc1</strain>
    </source>
</reference>
<dbReference type="RefSeq" id="XP_045267143.1">
    <property type="nucleotide sequence ID" value="XM_045415161.1"/>
</dbReference>
<sequence length="403" mass="44420">MGQSSTPSPALGNAFDLDTDIVFAHTHVRIACIPLMCDSKAVRQWLLSIPEASKTPCDAHPPIPSSKRKRRNSQALTPPNSDHNDISSHPEATSSSVEVDRQDIGTTMADQDNPFTPTKRPRLVPTESNPDETPRAPVRPDDSVSCDGNKSVASSSRPSRSKSPTKQYGAAEISQNPIKFFPLASIQTIQNIDARPGLRELRDVHDVVTRFAKGREIIPTSDEETSRPDIMEAIDLMRNKLGGTTINHTPHFQLRNKPISLSIESKQRDASLDDAHLQIGTWHAAQWLYLDRLAQINGASLQGLPFLPGLIIQAEDWHFVASTREGKSTIVWTKKTVGSTAEPDGAYQVIRVIQYLAWWTETVYWPWFLSTILQIPAEGTEDNNAASTSNQLAPEGVEEGSVP</sequence>
<evidence type="ECO:0000259" key="2">
    <source>
        <dbReference type="Pfam" id="PF20516"/>
    </source>
</evidence>
<feature type="compositionally biased region" description="Low complexity" evidence="1">
    <location>
        <begin position="150"/>
        <end position="164"/>
    </location>
</feature>
<gene>
    <name evidence="3" type="ORF">GCG54_00015367</name>
</gene>
<dbReference type="Pfam" id="PF20516">
    <property type="entry name" value="PDDEXK_12"/>
    <property type="match status" value="1"/>
</dbReference>
<accession>A0A8H4CQ23</accession>